<comment type="caution">
    <text evidence="2">The sequence shown here is derived from an EMBL/GenBank/DDBJ whole genome shotgun (WGS) entry which is preliminary data.</text>
</comment>
<dbReference type="EMBL" id="JAJSOF020000033">
    <property type="protein sequence ID" value="KAJ4430107.1"/>
    <property type="molecule type" value="Genomic_DNA"/>
</dbReference>
<feature type="signal peptide" evidence="1">
    <location>
        <begin position="1"/>
        <end position="22"/>
    </location>
</feature>
<keyword evidence="3" id="KW-1185">Reference proteome</keyword>
<protein>
    <submittedName>
        <fullName evidence="2">Uncharacterized protein</fullName>
    </submittedName>
</protein>
<accession>A0ABQ8S7T8</accession>
<reference evidence="2 3" key="1">
    <citation type="journal article" date="2022" name="Allergy">
        <title>Genome assembly and annotation of Periplaneta americana reveal a comprehensive cockroach allergen profile.</title>
        <authorList>
            <person name="Wang L."/>
            <person name="Xiong Q."/>
            <person name="Saelim N."/>
            <person name="Wang L."/>
            <person name="Nong W."/>
            <person name="Wan A.T."/>
            <person name="Shi M."/>
            <person name="Liu X."/>
            <person name="Cao Q."/>
            <person name="Hui J.H.L."/>
            <person name="Sookrung N."/>
            <person name="Leung T.F."/>
            <person name="Tungtrongchitr A."/>
            <person name="Tsui S.K.W."/>
        </authorList>
    </citation>
    <scope>NUCLEOTIDE SEQUENCE [LARGE SCALE GENOMIC DNA]</scope>
    <source>
        <strain evidence="2">PWHHKU_190912</strain>
    </source>
</reference>
<feature type="chain" id="PRO_5046971482" evidence="1">
    <location>
        <begin position="23"/>
        <end position="181"/>
    </location>
</feature>
<dbReference type="Proteomes" id="UP001148838">
    <property type="component" value="Unassembled WGS sequence"/>
</dbReference>
<proteinExistence type="predicted"/>
<evidence type="ECO:0000313" key="3">
    <source>
        <dbReference type="Proteomes" id="UP001148838"/>
    </source>
</evidence>
<evidence type="ECO:0000313" key="2">
    <source>
        <dbReference type="EMBL" id="KAJ4430107.1"/>
    </source>
</evidence>
<organism evidence="2 3">
    <name type="scientific">Periplaneta americana</name>
    <name type="common">American cockroach</name>
    <name type="synonym">Blatta americana</name>
    <dbReference type="NCBI Taxonomy" id="6978"/>
    <lineage>
        <taxon>Eukaryota</taxon>
        <taxon>Metazoa</taxon>
        <taxon>Ecdysozoa</taxon>
        <taxon>Arthropoda</taxon>
        <taxon>Hexapoda</taxon>
        <taxon>Insecta</taxon>
        <taxon>Pterygota</taxon>
        <taxon>Neoptera</taxon>
        <taxon>Polyneoptera</taxon>
        <taxon>Dictyoptera</taxon>
        <taxon>Blattodea</taxon>
        <taxon>Blattoidea</taxon>
        <taxon>Blattidae</taxon>
        <taxon>Blattinae</taxon>
        <taxon>Periplaneta</taxon>
    </lineage>
</organism>
<evidence type="ECO:0000256" key="1">
    <source>
        <dbReference type="SAM" id="SignalP"/>
    </source>
</evidence>
<name>A0ABQ8S7T8_PERAM</name>
<gene>
    <name evidence="2" type="ORF">ANN_22317</name>
</gene>
<keyword evidence="1" id="KW-0732">Signal</keyword>
<sequence>MRVLLFQIIALGIPLPPEPVLTSWGTWLDAVNYYAEHYGKIMEVIDALDSTNSSAVAAVKSLPSEQLLEDILFIDSNFKIVSKSIILLESLICADTEIKCGPNLASNPPECRQQASQDSPQVQDDSWILAPARKKEFDRVGWNKLMGILKKIAVHWKERRLKRIKVSIEEMSEGSEIRRGV</sequence>